<evidence type="ECO:0000313" key="10">
    <source>
        <dbReference type="Proteomes" id="UP000014760"/>
    </source>
</evidence>
<keyword evidence="5 6" id="KW-0472">Membrane</keyword>
<protein>
    <recommendedName>
        <fullName evidence="7">HIG1 domain-containing protein</fullName>
    </recommendedName>
</protein>
<dbReference type="OrthoDB" id="10003563at2759"/>
<name>R7TVT3_CAPTE</name>
<evidence type="ECO:0000256" key="4">
    <source>
        <dbReference type="ARBA" id="ARBA00023128"/>
    </source>
</evidence>
<reference evidence="10" key="1">
    <citation type="submission" date="2012-12" db="EMBL/GenBank/DDBJ databases">
        <authorList>
            <person name="Hellsten U."/>
            <person name="Grimwood J."/>
            <person name="Chapman J.A."/>
            <person name="Shapiro H."/>
            <person name="Aerts A."/>
            <person name="Otillar R.P."/>
            <person name="Terry A.Y."/>
            <person name="Boore J.L."/>
            <person name="Simakov O."/>
            <person name="Marletaz F."/>
            <person name="Cho S.-J."/>
            <person name="Edsinger-Gonzales E."/>
            <person name="Havlak P."/>
            <person name="Kuo D.-H."/>
            <person name="Larsson T."/>
            <person name="Lv J."/>
            <person name="Arendt D."/>
            <person name="Savage R."/>
            <person name="Osoegawa K."/>
            <person name="de Jong P."/>
            <person name="Lindberg D.R."/>
            <person name="Seaver E.C."/>
            <person name="Weisblat D.A."/>
            <person name="Putnam N.H."/>
            <person name="Grigoriev I.V."/>
            <person name="Rokhsar D.S."/>
        </authorList>
    </citation>
    <scope>NUCLEOTIDE SEQUENCE</scope>
    <source>
        <strain evidence="10">I ESC-2004</strain>
    </source>
</reference>
<dbReference type="GO" id="GO:0031966">
    <property type="term" value="C:mitochondrial membrane"/>
    <property type="evidence" value="ECO:0007669"/>
    <property type="project" value="UniProtKB-SubCell"/>
</dbReference>
<accession>R7TVT3</accession>
<dbReference type="Gene3D" id="6.10.140.1320">
    <property type="match status" value="1"/>
</dbReference>
<feature type="transmembrane region" description="Helical" evidence="6">
    <location>
        <begin position="27"/>
        <end position="44"/>
    </location>
</feature>
<evidence type="ECO:0000256" key="2">
    <source>
        <dbReference type="ARBA" id="ARBA00022692"/>
    </source>
</evidence>
<reference evidence="9" key="3">
    <citation type="submission" date="2015-06" db="UniProtKB">
        <authorList>
            <consortium name="EnsemblMetazoa"/>
        </authorList>
    </citation>
    <scope>IDENTIFICATION</scope>
</reference>
<feature type="transmembrane region" description="Helical" evidence="6">
    <location>
        <begin position="65"/>
        <end position="82"/>
    </location>
</feature>
<gene>
    <name evidence="8" type="ORF">CAPTEDRAFT_174895</name>
</gene>
<dbReference type="AlphaFoldDB" id="R7TVT3"/>
<keyword evidence="2 6" id="KW-0812">Transmembrane</keyword>
<dbReference type="GO" id="GO:0097250">
    <property type="term" value="P:mitochondrial respirasome assembly"/>
    <property type="evidence" value="ECO:0007669"/>
    <property type="project" value="TreeGrafter"/>
</dbReference>
<dbReference type="PROSITE" id="PS51503">
    <property type="entry name" value="HIG1"/>
    <property type="match status" value="1"/>
</dbReference>
<keyword evidence="3 6" id="KW-1133">Transmembrane helix</keyword>
<evidence type="ECO:0000256" key="3">
    <source>
        <dbReference type="ARBA" id="ARBA00022989"/>
    </source>
</evidence>
<dbReference type="EnsemblMetazoa" id="CapteT174895">
    <property type="protein sequence ID" value="CapteP174895"/>
    <property type="gene ID" value="CapteG174895"/>
</dbReference>
<dbReference type="OMA" id="RKDQKMS"/>
<evidence type="ECO:0000259" key="7">
    <source>
        <dbReference type="PROSITE" id="PS51503"/>
    </source>
</evidence>
<reference evidence="8 10" key="2">
    <citation type="journal article" date="2013" name="Nature">
        <title>Insights into bilaterian evolution from three spiralian genomes.</title>
        <authorList>
            <person name="Simakov O."/>
            <person name="Marletaz F."/>
            <person name="Cho S.J."/>
            <person name="Edsinger-Gonzales E."/>
            <person name="Havlak P."/>
            <person name="Hellsten U."/>
            <person name="Kuo D.H."/>
            <person name="Larsson T."/>
            <person name="Lv J."/>
            <person name="Arendt D."/>
            <person name="Savage R."/>
            <person name="Osoegawa K."/>
            <person name="de Jong P."/>
            <person name="Grimwood J."/>
            <person name="Chapman J.A."/>
            <person name="Shapiro H."/>
            <person name="Aerts A."/>
            <person name="Otillar R.P."/>
            <person name="Terry A.Y."/>
            <person name="Boore J.L."/>
            <person name="Grigoriev I.V."/>
            <person name="Lindberg D.R."/>
            <person name="Seaver E.C."/>
            <person name="Weisblat D.A."/>
            <person name="Putnam N.H."/>
            <person name="Rokhsar D.S."/>
        </authorList>
    </citation>
    <scope>NUCLEOTIDE SEQUENCE</scope>
    <source>
        <strain evidence="8 10">I ESC-2004</strain>
    </source>
</reference>
<dbReference type="InterPro" id="IPR007667">
    <property type="entry name" value="Hypoxia_induced_domain"/>
</dbReference>
<feature type="domain" description="HIG1" evidence="7">
    <location>
        <begin position="1"/>
        <end position="91"/>
    </location>
</feature>
<dbReference type="HOGENOM" id="CLU_153308_2_0_1"/>
<dbReference type="PANTHER" id="PTHR12297">
    <property type="entry name" value="HYPOXIA-INDUCBILE GENE 1 HIG1 -RELATED"/>
    <property type="match status" value="1"/>
</dbReference>
<evidence type="ECO:0000313" key="8">
    <source>
        <dbReference type="EMBL" id="ELT95581.1"/>
    </source>
</evidence>
<comment type="subcellular location">
    <subcellularLocation>
        <location evidence="1">Mitochondrion membrane</location>
    </subcellularLocation>
</comment>
<dbReference type="FunCoup" id="R7TVT3">
    <property type="interactions" value="223"/>
</dbReference>
<keyword evidence="10" id="KW-1185">Reference proteome</keyword>
<evidence type="ECO:0000256" key="6">
    <source>
        <dbReference type="SAM" id="Phobius"/>
    </source>
</evidence>
<dbReference type="InterPro" id="IPR050355">
    <property type="entry name" value="RCF1"/>
</dbReference>
<evidence type="ECO:0000256" key="5">
    <source>
        <dbReference type="ARBA" id="ARBA00023136"/>
    </source>
</evidence>
<evidence type="ECO:0000313" key="9">
    <source>
        <dbReference type="EnsemblMetazoa" id="CapteP174895"/>
    </source>
</evidence>
<dbReference type="Proteomes" id="UP000014760">
    <property type="component" value="Unassembled WGS sequence"/>
</dbReference>
<dbReference type="PANTHER" id="PTHR12297:SF3">
    <property type="entry name" value="HIG1 DOMAIN FAMILY MEMBER 1A"/>
    <property type="match status" value="1"/>
</dbReference>
<keyword evidence="4" id="KW-0496">Mitochondrion</keyword>
<dbReference type="EMBL" id="KB309073">
    <property type="protein sequence ID" value="ELT95581.1"/>
    <property type="molecule type" value="Genomic_DNA"/>
</dbReference>
<dbReference type="Pfam" id="PF04588">
    <property type="entry name" value="HIG_1_N"/>
    <property type="match status" value="1"/>
</dbReference>
<proteinExistence type="predicted"/>
<evidence type="ECO:0000256" key="1">
    <source>
        <dbReference type="ARBA" id="ARBA00004325"/>
    </source>
</evidence>
<sequence>MTDQRPNIDDEVVHKKTFMDKCLDQPFVPLGILGTLGMLGYGAVNFKNRGSMSTSVYLMHLRVKAQSMVVGAMALGVSYALLKDHFTGHYSKELDSKPQ</sequence>
<organism evidence="8">
    <name type="scientific">Capitella teleta</name>
    <name type="common">Polychaete worm</name>
    <dbReference type="NCBI Taxonomy" id="283909"/>
    <lineage>
        <taxon>Eukaryota</taxon>
        <taxon>Metazoa</taxon>
        <taxon>Spiralia</taxon>
        <taxon>Lophotrochozoa</taxon>
        <taxon>Annelida</taxon>
        <taxon>Polychaeta</taxon>
        <taxon>Sedentaria</taxon>
        <taxon>Scolecida</taxon>
        <taxon>Capitellidae</taxon>
        <taxon>Capitella</taxon>
    </lineage>
</organism>
<dbReference type="STRING" id="283909.R7TVT3"/>
<dbReference type="EMBL" id="AMQN01011745">
    <property type="status" value="NOT_ANNOTATED_CDS"/>
    <property type="molecule type" value="Genomic_DNA"/>
</dbReference>